<evidence type="ECO:0000313" key="2">
    <source>
        <dbReference type="EMBL" id="MPC61139.1"/>
    </source>
</evidence>
<name>A0A5B7GU72_PORTR</name>
<dbReference type="EMBL" id="VSRR010018245">
    <property type="protein sequence ID" value="MPC61139.1"/>
    <property type="molecule type" value="Genomic_DNA"/>
</dbReference>
<evidence type="ECO:0000313" key="3">
    <source>
        <dbReference type="Proteomes" id="UP000324222"/>
    </source>
</evidence>
<gene>
    <name evidence="2" type="primary">CCNJ</name>
    <name evidence="2" type="ORF">E2C01_055203</name>
</gene>
<evidence type="ECO:0000259" key="1">
    <source>
        <dbReference type="Pfam" id="PF00134"/>
    </source>
</evidence>
<dbReference type="InterPro" id="IPR036915">
    <property type="entry name" value="Cyclin-like_sf"/>
</dbReference>
<proteinExistence type="predicted"/>
<dbReference type="AlphaFoldDB" id="A0A5B7GU72"/>
<protein>
    <submittedName>
        <fullName evidence="2">Cyclin-J</fullName>
    </submittedName>
</protein>
<feature type="domain" description="Cyclin N-terminal" evidence="1">
    <location>
        <begin position="18"/>
        <end position="93"/>
    </location>
</feature>
<keyword evidence="3" id="KW-1185">Reference proteome</keyword>
<dbReference type="InterPro" id="IPR006671">
    <property type="entry name" value="Cyclin_N"/>
</dbReference>
<dbReference type="Gene3D" id="1.10.472.10">
    <property type="entry name" value="Cyclin-like"/>
    <property type="match status" value="1"/>
</dbReference>
<accession>A0A5B7GU72</accession>
<comment type="caution">
    <text evidence="2">The sequence shown here is derived from an EMBL/GenBank/DDBJ whole genome shotgun (WGS) entry which is preliminary data.</text>
</comment>
<dbReference type="OrthoDB" id="285802at2759"/>
<reference evidence="2 3" key="1">
    <citation type="submission" date="2019-05" db="EMBL/GenBank/DDBJ databases">
        <title>Another draft genome of Portunus trituberculatus and its Hox gene families provides insights of decapod evolution.</title>
        <authorList>
            <person name="Jeong J.-H."/>
            <person name="Song I."/>
            <person name="Kim S."/>
            <person name="Choi T."/>
            <person name="Kim D."/>
            <person name="Ryu S."/>
            <person name="Kim W."/>
        </authorList>
    </citation>
    <scope>NUCLEOTIDE SEQUENCE [LARGE SCALE GENOMIC DNA]</scope>
    <source>
        <tissue evidence="2">Muscle</tissue>
    </source>
</reference>
<dbReference type="Pfam" id="PF00134">
    <property type="entry name" value="Cyclin_N"/>
    <property type="match status" value="1"/>
</dbReference>
<sequence length="113" mass="12925">MTTNKNWMTDYPDEVLAWMRQREAKHLDYNGTSPQLSSRGELVDLICMVTEYLKLSVSTTHLAVYLLDRFMDSHFIVETQLKLTALTVVMLAGWCVAKSWHSFIIGTINAVVN</sequence>
<organism evidence="2 3">
    <name type="scientific">Portunus trituberculatus</name>
    <name type="common">Swimming crab</name>
    <name type="synonym">Neptunus trituberculatus</name>
    <dbReference type="NCBI Taxonomy" id="210409"/>
    <lineage>
        <taxon>Eukaryota</taxon>
        <taxon>Metazoa</taxon>
        <taxon>Ecdysozoa</taxon>
        <taxon>Arthropoda</taxon>
        <taxon>Crustacea</taxon>
        <taxon>Multicrustacea</taxon>
        <taxon>Malacostraca</taxon>
        <taxon>Eumalacostraca</taxon>
        <taxon>Eucarida</taxon>
        <taxon>Decapoda</taxon>
        <taxon>Pleocyemata</taxon>
        <taxon>Brachyura</taxon>
        <taxon>Eubrachyura</taxon>
        <taxon>Portunoidea</taxon>
        <taxon>Portunidae</taxon>
        <taxon>Portuninae</taxon>
        <taxon>Portunus</taxon>
    </lineage>
</organism>
<dbReference type="SUPFAM" id="SSF47954">
    <property type="entry name" value="Cyclin-like"/>
    <property type="match status" value="1"/>
</dbReference>
<dbReference type="Proteomes" id="UP000324222">
    <property type="component" value="Unassembled WGS sequence"/>
</dbReference>